<feature type="compositionally biased region" description="Low complexity" evidence="1">
    <location>
        <begin position="255"/>
        <end position="274"/>
    </location>
</feature>
<keyword evidence="2" id="KW-0472">Membrane</keyword>
<feature type="compositionally biased region" description="Basic residues" evidence="1">
    <location>
        <begin position="341"/>
        <end position="351"/>
    </location>
</feature>
<protein>
    <recommendedName>
        <fullName evidence="5">DUF3431 domain containing protein</fullName>
    </recommendedName>
</protein>
<evidence type="ECO:0000256" key="2">
    <source>
        <dbReference type="SAM" id="Phobius"/>
    </source>
</evidence>
<dbReference type="Pfam" id="PF11913">
    <property type="entry name" value="DUF3431"/>
    <property type="match status" value="1"/>
</dbReference>
<evidence type="ECO:0000313" key="4">
    <source>
        <dbReference type="Proteomes" id="UP000190744"/>
    </source>
</evidence>
<keyword evidence="2" id="KW-1133">Transmembrane helix</keyword>
<accession>A0A1S9RTX0</accession>
<name>A0A1S9RTX0_PENBI</name>
<comment type="caution">
    <text evidence="3">The sequence shown here is derived from an EMBL/GenBank/DDBJ whole genome shotgun (WGS) entry which is preliminary data.</text>
</comment>
<dbReference type="EMBL" id="LJBN01000116">
    <property type="protein sequence ID" value="OOQ88957.1"/>
    <property type="molecule type" value="Genomic_DNA"/>
</dbReference>
<keyword evidence="2" id="KW-0812">Transmembrane</keyword>
<feature type="compositionally biased region" description="Basic and acidic residues" evidence="1">
    <location>
        <begin position="45"/>
        <end position="66"/>
    </location>
</feature>
<evidence type="ECO:0008006" key="5">
    <source>
        <dbReference type="Google" id="ProtNLM"/>
    </source>
</evidence>
<dbReference type="PANTHER" id="PTHR37490">
    <property type="entry name" value="EXPRESSED PROTEIN"/>
    <property type="match status" value="1"/>
</dbReference>
<proteinExistence type="predicted"/>
<dbReference type="PANTHER" id="PTHR37490:SF2">
    <property type="match status" value="1"/>
</dbReference>
<feature type="compositionally biased region" description="Low complexity" evidence="1">
    <location>
        <begin position="288"/>
        <end position="301"/>
    </location>
</feature>
<dbReference type="InterPro" id="IPR021838">
    <property type="entry name" value="DUF3431"/>
</dbReference>
<gene>
    <name evidence="3" type="ORF">PEBR_09998</name>
</gene>
<dbReference type="Proteomes" id="UP000190744">
    <property type="component" value="Unassembled WGS sequence"/>
</dbReference>
<reference evidence="4" key="1">
    <citation type="submission" date="2015-09" db="EMBL/GenBank/DDBJ databases">
        <authorList>
            <person name="Fill T.P."/>
            <person name="Baretta J.F."/>
            <person name="de Almeida L.G."/>
            <person name="Rocha M."/>
            <person name="de Souza D.H."/>
            <person name="Malavazi I."/>
            <person name="Cerdeira L.T."/>
            <person name="Hong H."/>
            <person name="Samborskyy M."/>
            <person name="de Vasconcelos A.T."/>
            <person name="Leadlay P."/>
            <person name="Rodrigues-Filho E."/>
        </authorList>
    </citation>
    <scope>NUCLEOTIDE SEQUENCE [LARGE SCALE GENOMIC DNA]</scope>
    <source>
        <strain evidence="4">LaBioMMi 136</strain>
    </source>
</reference>
<organism evidence="3 4">
    <name type="scientific">Penicillium brasilianum</name>
    <dbReference type="NCBI Taxonomy" id="104259"/>
    <lineage>
        <taxon>Eukaryota</taxon>
        <taxon>Fungi</taxon>
        <taxon>Dikarya</taxon>
        <taxon>Ascomycota</taxon>
        <taxon>Pezizomycotina</taxon>
        <taxon>Eurotiomycetes</taxon>
        <taxon>Eurotiomycetidae</taxon>
        <taxon>Eurotiales</taxon>
        <taxon>Aspergillaceae</taxon>
        <taxon>Penicillium</taxon>
    </lineage>
</organism>
<sequence length="602" mass="67871">MAYCTTSEGFAENFVPHGHVNATKGRREANHSVEDAPVVITANEENGRGVDKSAGRDPDMNRETTHGSRVPRGTNCLRIGAPLKSDRCIWGSLEDPLEAAFGARMAQTGPRTRPLQATSSPVPIGWGGNHEDVWTSPAKRPNLIVVVPALHGGKLRLKKLGDKASLYYFVVLLVRGSHCSIKRPPAGEASYIGRATMRITFRVLIAVALVVTLLLVKNHLDSLEPQWQADRGADLAPEFVLDSAGAHIELVSANPTPLSPTHSSHSSQASYSPSPITPQSNPAPPSKTWPEPTKVPVTPTKFDPKSIPVDVPGAYDDIWQYPFWMDRDDTKGIVHNLNVKPKPKPKPKSTPKPKVSPYPDRIVVLGRMSWEKSDWLEEELPEWQHAVYVVDEPDSEHTVQMNKGKESNIYLQYIIDHYHKLPEYMVFLHAHRTSSHVEFWEQDNALTVKRLQLDYLKKVGYVNLRCGWYPGCPDEVHPFRQLEGRTTEIAFAGAWIRIFNNTDIPEVVATPCCAQFAVTRAQVHARPLSDYQSFHRWLMETELDDETSGRVFEYLWHIIFGQDPVFCPSKQMCYENVYGMEWDSAYEDVLEDWDGDDFWFTS</sequence>
<feature type="transmembrane region" description="Helical" evidence="2">
    <location>
        <begin position="199"/>
        <end position="216"/>
    </location>
</feature>
<evidence type="ECO:0000256" key="1">
    <source>
        <dbReference type="SAM" id="MobiDB-lite"/>
    </source>
</evidence>
<feature type="region of interest" description="Disordered" evidence="1">
    <location>
        <begin position="336"/>
        <end position="356"/>
    </location>
</feature>
<feature type="region of interest" description="Disordered" evidence="1">
    <location>
        <begin position="45"/>
        <end position="73"/>
    </location>
</feature>
<evidence type="ECO:0000313" key="3">
    <source>
        <dbReference type="EMBL" id="OOQ88957.1"/>
    </source>
</evidence>
<feature type="region of interest" description="Disordered" evidence="1">
    <location>
        <begin position="253"/>
        <end position="301"/>
    </location>
</feature>
<dbReference type="AlphaFoldDB" id="A0A1S9RTX0"/>